<evidence type="ECO:0000256" key="4">
    <source>
        <dbReference type="ARBA" id="ARBA00022806"/>
    </source>
</evidence>
<reference evidence="14 15" key="1">
    <citation type="submission" date="2020-10" db="EMBL/GenBank/DDBJ databases">
        <title>The genome of sulfurovum sp.</title>
        <authorList>
            <person name="Xie S."/>
            <person name="Shao Z."/>
            <person name="Jiang L."/>
        </authorList>
    </citation>
    <scope>NUCLEOTIDE SEQUENCE [LARGE SCALE GENOMIC DNA]</scope>
    <source>
        <strain evidence="14 15">ST-419</strain>
    </source>
</reference>
<dbReference type="Pfam" id="PF00580">
    <property type="entry name" value="UvrD-helicase"/>
    <property type="match status" value="2"/>
</dbReference>
<dbReference type="CDD" id="cd17920">
    <property type="entry name" value="DEXHc_RecQ"/>
    <property type="match status" value="1"/>
</dbReference>
<evidence type="ECO:0000256" key="6">
    <source>
        <dbReference type="ARBA" id="ARBA00023125"/>
    </source>
</evidence>
<evidence type="ECO:0000256" key="10">
    <source>
        <dbReference type="PROSITE-ProRule" id="PRU00560"/>
    </source>
</evidence>
<dbReference type="SMART" id="SM00487">
    <property type="entry name" value="DEXDc"/>
    <property type="match status" value="1"/>
</dbReference>
<dbReference type="InterPro" id="IPR012337">
    <property type="entry name" value="RNaseH-like_sf"/>
</dbReference>
<evidence type="ECO:0000313" key="14">
    <source>
        <dbReference type="EMBL" id="QOR61445.1"/>
    </source>
</evidence>
<dbReference type="InterPro" id="IPR014001">
    <property type="entry name" value="Helicase_ATP-bd"/>
</dbReference>
<dbReference type="GO" id="GO:0043138">
    <property type="term" value="F:3'-5' DNA helicase activity"/>
    <property type="evidence" value="ECO:0007669"/>
    <property type="project" value="UniProtKB-EC"/>
</dbReference>
<feature type="domain" description="UvrD-like helicase ATP-binding" evidence="13">
    <location>
        <begin position="1052"/>
        <end position="1381"/>
    </location>
</feature>
<dbReference type="EC" id="5.6.2.4" evidence="9"/>
<comment type="catalytic activity">
    <reaction evidence="8">
        <text>Couples ATP hydrolysis with the unwinding of duplex DNA by translocating in the 3'-5' direction.</text>
        <dbReference type="EC" id="5.6.2.4"/>
    </reaction>
</comment>
<name>A0A7M1S1X4_9BACT</name>
<dbReference type="Pfam" id="PF00271">
    <property type="entry name" value="Helicase_C"/>
    <property type="match status" value="1"/>
</dbReference>
<evidence type="ECO:0000256" key="8">
    <source>
        <dbReference type="ARBA" id="ARBA00034617"/>
    </source>
</evidence>
<evidence type="ECO:0000256" key="9">
    <source>
        <dbReference type="ARBA" id="ARBA00034808"/>
    </source>
</evidence>
<comment type="similarity">
    <text evidence="1">Belongs to the helicase family. RecQ subfamily.</text>
</comment>
<dbReference type="PROSITE" id="PS51198">
    <property type="entry name" value="UVRD_HELICASE_ATP_BIND"/>
    <property type="match status" value="1"/>
</dbReference>
<evidence type="ECO:0000259" key="12">
    <source>
        <dbReference type="PROSITE" id="PS51194"/>
    </source>
</evidence>
<dbReference type="PANTHER" id="PTHR13710">
    <property type="entry name" value="DNA HELICASE RECQ FAMILY MEMBER"/>
    <property type="match status" value="1"/>
</dbReference>
<dbReference type="InterPro" id="IPR014017">
    <property type="entry name" value="DNA_helicase_UvrD-like_C"/>
</dbReference>
<dbReference type="SUPFAM" id="SSF53098">
    <property type="entry name" value="Ribonuclease H-like"/>
    <property type="match status" value="1"/>
</dbReference>
<dbReference type="InterPro" id="IPR036397">
    <property type="entry name" value="RNaseH_sf"/>
</dbReference>
<sequence length="1617" mass="187639">MIELYKQERKTDLTMVAEINYQNIIFLDLEVDKHTKKIYELGMVYKNRTHNTTGIKETVNFIKFCNARYMCGHNFIDFDLEILRDTTLYYALKAHKIIDTLSLSLLLFNEKSIHALPKNYKSEDDFKNDPVEDSKLTAELFGRIETRFLLLERKLQNIFYSLLREEEHFSGFFDYLSNDRSFVFMDAKELHSIISGEYEQVIKNTKYLKEVIKKHPVELAYIIALLTPHIEIKSHPPRILFRHPDIVNIQRELCFDLSYEKKSLSAFSKETFGFGTFRIFPKLNPTLLSSQVSQKDIIEASLNNDSFLAVLPTGGGKTFTFWLPAIIKAKTTKSLTVVISPLQALIEDHITSFNAKVANYKAVAISGYMSPLERSEAIEQVVNGEADILYLAPESLRSNMIFNILKNRLIERFVVDEAHCLSTWGNDFRQDYYYICDYINDLLEAKNYQDHIPVSCFTATAKKDVIDDIKTYFFEGLGLKLDEYVAKPERKNLKYKALPAENREKYPALLKLINEHNGATLVYIPSSTKECDKIAEQLNIDTDKTVRSFHSKLDSQEKMQILKDYIENRIDVIVATTAFGMGVDKADITNVIHYEVSDSLENYAQEAGRGARNEKLEAFCPILFDENDMDKHFAALNRSKITAAEINSVFQVIKRAKGDTVTKTAFEIALEAGWDIEDSAVDYGTKVKTALLELEREGYISRKRNKTRFFADSVAAQSMDKLHQTLADQTLEQKDKELLILVLQHILHRGSTGSIQIDELAFLLGAEKSAIALAIQQLKEMSILGDSKDLSLMIFKNALKMFREIRQIEQSLVSYLLSLDRETVSIKELSEHLYSTGVIQKNESTRIRDLLRNLRDKSSFMFKRISRQYDLWYFKVIDEETFQNDLKSKHTISKKIITDFICQIPEKQKEAKVEFSLKQLRKKIGKQYSMKAIDKALLYLHHMRIVELLNGRFISYSPMIITKEEEMKRINKKYTKQDYKHRMEPHYRSKVEAIHIMGEYGKILQYDPTRAGKFLRDYFTMEYDSFKKKYALVKAKITRPITQRRYNKIFAEMSDEQKAVIIDRETKAMMVLAGPGSGKTKVLVHKIASLILTEDIKPEQFMMLTFSRTAANEFRSRLYKLVGEISYDIEIYTFHAYALKLIGRVVKEDDDILHNAIGEAVRQIVNGDISLPFKSVLVLDEYQDINQDSFDLVKEIYHANREMRIIAVGDDDQCIMDHAGADVRFIDVFKEVFGKDDEGNDNYKQYELLTNFRSTRRIVSYTNTFIERVQKRYKTHPLVPYSEEEGSVTVQTCLWNDLVMPAVKKVETEEMFQNCAVLAYTNAEVMRLYSLLDTKGITVKYILDRDGFSLKNLVEIIYFDQVLSEINKHESLYRAEDFREAFALTQVRFNGSKNLPLLEKVIDKFLLESLTYHISQWLAYLDEIKFEDFESYHKTVTVSTIHKSKGMEFDKVILLVAPDRMPKKDEEYRLFYVGMTRAKQELTILMHGKQNLSKTDENVRYLFDETHYNSKDEQVTLIMGLKDIVLGFDNAMNMQGDEIIAGEVVTFKQRGENRPFSIFYKGLQIGLLSKRFYADLQGYFEKGYQVGKAYIDHVVVWYDKEKDAYLKHPLCKVVLTK</sequence>
<dbReference type="Pfam" id="PF13361">
    <property type="entry name" value="UvrD_C"/>
    <property type="match status" value="1"/>
</dbReference>
<dbReference type="InterPro" id="IPR014016">
    <property type="entry name" value="UvrD-like_ATP-bd"/>
</dbReference>
<evidence type="ECO:0000256" key="1">
    <source>
        <dbReference type="ARBA" id="ARBA00005446"/>
    </source>
</evidence>
<organism evidence="14 15">
    <name type="scientific">Sulfurovum indicum</name>
    <dbReference type="NCBI Taxonomy" id="2779528"/>
    <lineage>
        <taxon>Bacteria</taxon>
        <taxon>Pseudomonadati</taxon>
        <taxon>Campylobacterota</taxon>
        <taxon>Epsilonproteobacteria</taxon>
        <taxon>Campylobacterales</taxon>
        <taxon>Sulfurovaceae</taxon>
        <taxon>Sulfurovum</taxon>
    </lineage>
</organism>
<dbReference type="GO" id="GO:0016787">
    <property type="term" value="F:hydrolase activity"/>
    <property type="evidence" value="ECO:0007669"/>
    <property type="project" value="UniProtKB-UniRule"/>
</dbReference>
<dbReference type="GO" id="GO:0005737">
    <property type="term" value="C:cytoplasm"/>
    <property type="evidence" value="ECO:0007669"/>
    <property type="project" value="TreeGrafter"/>
</dbReference>
<keyword evidence="2 10" id="KW-0547">Nucleotide-binding</keyword>
<keyword evidence="15" id="KW-1185">Reference proteome</keyword>
<dbReference type="Gene3D" id="3.30.420.10">
    <property type="entry name" value="Ribonuclease H-like superfamily/Ribonuclease H"/>
    <property type="match status" value="1"/>
</dbReference>
<keyword evidence="6" id="KW-0238">DNA-binding</keyword>
<accession>A0A7M1S1X4</accession>
<evidence type="ECO:0000313" key="15">
    <source>
        <dbReference type="Proteomes" id="UP000595074"/>
    </source>
</evidence>
<keyword evidence="7" id="KW-0413">Isomerase</keyword>
<dbReference type="SUPFAM" id="SSF52540">
    <property type="entry name" value="P-loop containing nucleoside triphosphate hydrolases"/>
    <property type="match status" value="2"/>
</dbReference>
<keyword evidence="5 10" id="KW-0067">ATP-binding</keyword>
<gene>
    <name evidence="14" type="ORF">IMZ28_08350</name>
</gene>
<dbReference type="InterPro" id="IPR027417">
    <property type="entry name" value="P-loop_NTPase"/>
</dbReference>
<dbReference type="GO" id="GO:0030894">
    <property type="term" value="C:replisome"/>
    <property type="evidence" value="ECO:0007669"/>
    <property type="project" value="TreeGrafter"/>
</dbReference>
<protein>
    <recommendedName>
        <fullName evidence="9">DNA 3'-5' helicase</fullName>
        <ecNumber evidence="9">5.6.2.4</ecNumber>
    </recommendedName>
</protein>
<keyword evidence="4 10" id="KW-0347">Helicase</keyword>
<dbReference type="PROSITE" id="PS51192">
    <property type="entry name" value="HELICASE_ATP_BIND_1"/>
    <property type="match status" value="1"/>
</dbReference>
<dbReference type="InterPro" id="IPR004589">
    <property type="entry name" value="DNA_helicase_ATP-dep_RecQ"/>
</dbReference>
<dbReference type="GO" id="GO:0009378">
    <property type="term" value="F:four-way junction helicase activity"/>
    <property type="evidence" value="ECO:0007669"/>
    <property type="project" value="TreeGrafter"/>
</dbReference>
<dbReference type="InterPro" id="IPR001650">
    <property type="entry name" value="Helicase_C-like"/>
</dbReference>
<evidence type="ECO:0000256" key="7">
    <source>
        <dbReference type="ARBA" id="ARBA00023235"/>
    </source>
</evidence>
<dbReference type="GO" id="GO:0006281">
    <property type="term" value="P:DNA repair"/>
    <property type="evidence" value="ECO:0007669"/>
    <property type="project" value="TreeGrafter"/>
</dbReference>
<evidence type="ECO:0000256" key="3">
    <source>
        <dbReference type="ARBA" id="ARBA00022801"/>
    </source>
</evidence>
<feature type="domain" description="Helicase C-terminal" evidence="12">
    <location>
        <begin position="508"/>
        <end position="657"/>
    </location>
</feature>
<dbReference type="GO" id="GO:0006310">
    <property type="term" value="P:DNA recombination"/>
    <property type="evidence" value="ECO:0007669"/>
    <property type="project" value="InterPro"/>
</dbReference>
<evidence type="ECO:0000259" key="13">
    <source>
        <dbReference type="PROSITE" id="PS51198"/>
    </source>
</evidence>
<dbReference type="InterPro" id="IPR011545">
    <property type="entry name" value="DEAD/DEAH_box_helicase_dom"/>
</dbReference>
<dbReference type="GO" id="GO:0043590">
    <property type="term" value="C:bacterial nucleoid"/>
    <property type="evidence" value="ECO:0007669"/>
    <property type="project" value="TreeGrafter"/>
</dbReference>
<dbReference type="GO" id="GO:0003677">
    <property type="term" value="F:DNA binding"/>
    <property type="evidence" value="ECO:0007669"/>
    <property type="project" value="UniProtKB-KW"/>
</dbReference>
<feature type="binding site" evidence="10">
    <location>
        <begin position="1073"/>
        <end position="1080"/>
    </location>
    <ligand>
        <name>ATP</name>
        <dbReference type="ChEBI" id="CHEBI:30616"/>
    </ligand>
</feature>
<dbReference type="PANTHER" id="PTHR13710:SF105">
    <property type="entry name" value="ATP-DEPENDENT DNA HELICASE Q1"/>
    <property type="match status" value="1"/>
</dbReference>
<feature type="domain" description="Helicase ATP-binding" evidence="11">
    <location>
        <begin position="298"/>
        <end position="479"/>
    </location>
</feature>
<dbReference type="RefSeq" id="WP_197548119.1">
    <property type="nucleotide sequence ID" value="NZ_CP063164.1"/>
</dbReference>
<dbReference type="CDD" id="cd17932">
    <property type="entry name" value="DEXQc_UvrD"/>
    <property type="match status" value="1"/>
</dbReference>
<dbReference type="Proteomes" id="UP000595074">
    <property type="component" value="Chromosome"/>
</dbReference>
<dbReference type="NCBIfam" id="TIGR00614">
    <property type="entry name" value="recQ_fam"/>
    <property type="match status" value="1"/>
</dbReference>
<evidence type="ECO:0000256" key="5">
    <source>
        <dbReference type="ARBA" id="ARBA00022840"/>
    </source>
</evidence>
<keyword evidence="3 10" id="KW-0378">Hydrolase</keyword>
<dbReference type="PROSITE" id="PS51194">
    <property type="entry name" value="HELICASE_CTER"/>
    <property type="match status" value="1"/>
</dbReference>
<dbReference type="SMART" id="SM00490">
    <property type="entry name" value="HELICc"/>
    <property type="match status" value="1"/>
</dbReference>
<dbReference type="EMBL" id="CP063164">
    <property type="protein sequence ID" value="QOR61445.1"/>
    <property type="molecule type" value="Genomic_DNA"/>
</dbReference>
<dbReference type="GO" id="GO:0005524">
    <property type="term" value="F:ATP binding"/>
    <property type="evidence" value="ECO:0007669"/>
    <property type="project" value="UniProtKB-UniRule"/>
</dbReference>
<evidence type="ECO:0000256" key="2">
    <source>
        <dbReference type="ARBA" id="ARBA00022741"/>
    </source>
</evidence>
<dbReference type="Gene3D" id="3.40.50.300">
    <property type="entry name" value="P-loop containing nucleotide triphosphate hydrolases"/>
    <property type="match status" value="5"/>
</dbReference>
<dbReference type="KEGG" id="sinu:IMZ28_08350"/>
<proteinExistence type="inferred from homology"/>
<dbReference type="Pfam" id="PF00270">
    <property type="entry name" value="DEAD"/>
    <property type="match status" value="1"/>
</dbReference>
<evidence type="ECO:0000259" key="11">
    <source>
        <dbReference type="PROSITE" id="PS51192"/>
    </source>
</evidence>